<dbReference type="PANTHER" id="PTHR48106:SF13">
    <property type="entry name" value="QUINONE OXIDOREDUCTASE-RELATED"/>
    <property type="match status" value="1"/>
</dbReference>
<dbReference type="FunFam" id="3.40.50.720:FF:000053">
    <property type="entry name" value="Quinone oxidoreductase 1"/>
    <property type="match status" value="1"/>
</dbReference>
<evidence type="ECO:0000259" key="5">
    <source>
        <dbReference type="SMART" id="SM00829"/>
    </source>
</evidence>
<evidence type="ECO:0000313" key="6">
    <source>
        <dbReference type="EMBL" id="GAA95621.1"/>
    </source>
</evidence>
<dbReference type="InterPro" id="IPR011032">
    <property type="entry name" value="GroES-like_sf"/>
</dbReference>
<dbReference type="Gene3D" id="3.90.180.10">
    <property type="entry name" value="Medium-chain alcohol dehydrogenases, catalytic domain"/>
    <property type="match status" value="1"/>
</dbReference>
<dbReference type="InterPro" id="IPR002364">
    <property type="entry name" value="Quin_OxRdtase/zeta-crystal_CS"/>
</dbReference>
<dbReference type="Proteomes" id="UP000009131">
    <property type="component" value="Unassembled WGS sequence"/>
</dbReference>
<evidence type="ECO:0000256" key="2">
    <source>
        <dbReference type="ARBA" id="ARBA00023002"/>
    </source>
</evidence>
<dbReference type="GO" id="GO:0008270">
    <property type="term" value="F:zinc ion binding"/>
    <property type="evidence" value="ECO:0007669"/>
    <property type="project" value="InterPro"/>
</dbReference>
<evidence type="ECO:0000256" key="3">
    <source>
        <dbReference type="ARBA" id="ARBA00043088"/>
    </source>
</evidence>
<reference evidence="6 7" key="2">
    <citation type="journal article" date="2012" name="Open Biol.">
        <title>Characteristics of nucleosomes and linker DNA regions on the genome of the basidiomycete Mixia osmundae revealed by mono- and dinucleosome mapping.</title>
        <authorList>
            <person name="Nishida H."/>
            <person name="Kondo S."/>
            <person name="Matsumoto T."/>
            <person name="Suzuki Y."/>
            <person name="Yoshikawa H."/>
            <person name="Taylor T.D."/>
            <person name="Sugiyama J."/>
        </authorList>
    </citation>
    <scope>NUCLEOTIDE SEQUENCE [LARGE SCALE GENOMIC DNA]</scope>
    <source>
        <strain evidence="7">CBS 9802 / IAM 14324 / JCM 22182 / KY 12970</strain>
    </source>
</reference>
<evidence type="ECO:0000256" key="4">
    <source>
        <dbReference type="ARBA" id="ARBA00070796"/>
    </source>
</evidence>
<dbReference type="Pfam" id="PF00107">
    <property type="entry name" value="ADH_zinc_N"/>
    <property type="match status" value="1"/>
</dbReference>
<keyword evidence="2" id="KW-0560">Oxidoreductase</keyword>
<dbReference type="FunCoup" id="G7DYG1">
    <property type="interactions" value="312"/>
</dbReference>
<dbReference type="PANTHER" id="PTHR48106">
    <property type="entry name" value="QUINONE OXIDOREDUCTASE PIG3-RELATED"/>
    <property type="match status" value="1"/>
</dbReference>
<dbReference type="RefSeq" id="XP_014570118.1">
    <property type="nucleotide sequence ID" value="XM_014714632.1"/>
</dbReference>
<dbReference type="GO" id="GO:0005829">
    <property type="term" value="C:cytosol"/>
    <property type="evidence" value="ECO:0007669"/>
    <property type="project" value="TreeGrafter"/>
</dbReference>
<proteinExistence type="predicted"/>
<name>G7DYG1_MIXOS</name>
<dbReference type="InterPro" id="IPR047618">
    <property type="entry name" value="QOR-like"/>
</dbReference>
<evidence type="ECO:0000313" key="7">
    <source>
        <dbReference type="Proteomes" id="UP000009131"/>
    </source>
</evidence>
<dbReference type="AlphaFoldDB" id="G7DYG1"/>
<keyword evidence="1" id="KW-0521">NADP</keyword>
<dbReference type="InParanoid" id="G7DYG1"/>
<dbReference type="HOGENOM" id="CLU_026673_3_1_1"/>
<dbReference type="OrthoDB" id="48317at2759"/>
<dbReference type="InterPro" id="IPR013149">
    <property type="entry name" value="ADH-like_C"/>
</dbReference>
<dbReference type="GO" id="GO:0035925">
    <property type="term" value="F:mRNA 3'-UTR AU-rich region binding"/>
    <property type="evidence" value="ECO:0007669"/>
    <property type="project" value="TreeGrafter"/>
</dbReference>
<dbReference type="InterPro" id="IPR013154">
    <property type="entry name" value="ADH-like_N"/>
</dbReference>
<dbReference type="SMART" id="SM00829">
    <property type="entry name" value="PKS_ER"/>
    <property type="match status" value="1"/>
</dbReference>
<dbReference type="CDD" id="cd05286">
    <property type="entry name" value="QOR2"/>
    <property type="match status" value="1"/>
</dbReference>
<dbReference type="PROSITE" id="PS01162">
    <property type="entry name" value="QOR_ZETA_CRYSTAL"/>
    <property type="match status" value="1"/>
</dbReference>
<protein>
    <recommendedName>
        <fullName evidence="4">Probable quinone oxidoreductase</fullName>
    </recommendedName>
    <alternativeName>
        <fullName evidence="3">NADPH:quinone reductase</fullName>
    </alternativeName>
</protein>
<dbReference type="OMA" id="KGMTAHY"/>
<dbReference type="InterPro" id="IPR036291">
    <property type="entry name" value="NAD(P)-bd_dom_sf"/>
</dbReference>
<sequence>MALPERMRALQVSEFGGPDVLQVVEVPVPQPKPGHILIKVEASGINFIETYFRKGIYKTPLPVILGNEPAGVVVALSPNPDEDKAADFKIGSRVAAYVSNGAHAEYCLVPIDKTALIPDHLSTRDAASILLQGLTALTLVREAHPVKAGEYALVHAAAGGTGLLLCQILKYLGVHVIGTVSTEDKAELARQNGAEKVVLYHSTPIEQVASQVKALTPGGAGFHVVFDGIGSATFDSAFEVLARKGSLVSFGNASGTVPPFAPLKLASKNIKLTRPTLGNYIATRDEFMHYSEELFALVAGGHVQLKLHEENGYPLSTEGVQRAHSDLEGRKTTGKLYLSILD</sequence>
<dbReference type="Gene3D" id="3.40.50.720">
    <property type="entry name" value="NAD(P)-binding Rossmann-like Domain"/>
    <property type="match status" value="1"/>
</dbReference>
<dbReference type="Pfam" id="PF08240">
    <property type="entry name" value="ADH_N"/>
    <property type="match status" value="1"/>
</dbReference>
<dbReference type="eggNOG" id="KOG1197">
    <property type="taxonomic scope" value="Eukaryota"/>
</dbReference>
<reference evidence="6 7" key="1">
    <citation type="journal article" date="2011" name="J. Gen. Appl. Microbiol.">
        <title>Draft genome sequencing of the enigmatic basidiomycete Mixia osmundae.</title>
        <authorList>
            <person name="Nishida H."/>
            <person name="Nagatsuka Y."/>
            <person name="Sugiyama J."/>
        </authorList>
    </citation>
    <scope>NUCLEOTIDE SEQUENCE [LARGE SCALE GENOMIC DNA]</scope>
    <source>
        <strain evidence="7">CBS 9802 / IAM 14324 / JCM 22182 / KY 12970</strain>
    </source>
</reference>
<organism evidence="6 7">
    <name type="scientific">Mixia osmundae (strain CBS 9802 / IAM 14324 / JCM 22182 / KY 12970)</name>
    <dbReference type="NCBI Taxonomy" id="764103"/>
    <lineage>
        <taxon>Eukaryota</taxon>
        <taxon>Fungi</taxon>
        <taxon>Dikarya</taxon>
        <taxon>Basidiomycota</taxon>
        <taxon>Pucciniomycotina</taxon>
        <taxon>Mixiomycetes</taxon>
        <taxon>Mixiales</taxon>
        <taxon>Mixiaceae</taxon>
        <taxon>Mixia</taxon>
    </lineage>
</organism>
<dbReference type="SUPFAM" id="SSF50129">
    <property type="entry name" value="GroES-like"/>
    <property type="match status" value="1"/>
</dbReference>
<dbReference type="GO" id="GO:0003960">
    <property type="term" value="F:quinone reductase (NADPH) activity"/>
    <property type="evidence" value="ECO:0007669"/>
    <property type="project" value="InterPro"/>
</dbReference>
<comment type="caution">
    <text evidence="6">The sequence shown here is derived from an EMBL/GenBank/DDBJ whole genome shotgun (WGS) entry which is preliminary data.</text>
</comment>
<dbReference type="InterPro" id="IPR020843">
    <property type="entry name" value="ER"/>
</dbReference>
<evidence type="ECO:0000256" key="1">
    <source>
        <dbReference type="ARBA" id="ARBA00022857"/>
    </source>
</evidence>
<accession>G7DYG1</accession>
<keyword evidence="7" id="KW-1185">Reference proteome</keyword>
<gene>
    <name evidence="6" type="primary">Mo02277</name>
    <name evidence="6" type="ORF">E5Q_02277</name>
</gene>
<dbReference type="GO" id="GO:0070402">
    <property type="term" value="F:NADPH binding"/>
    <property type="evidence" value="ECO:0007669"/>
    <property type="project" value="TreeGrafter"/>
</dbReference>
<dbReference type="EMBL" id="BABT02000062">
    <property type="protein sequence ID" value="GAA95621.1"/>
    <property type="molecule type" value="Genomic_DNA"/>
</dbReference>
<feature type="domain" description="Enoyl reductase (ER)" evidence="5">
    <location>
        <begin position="16"/>
        <end position="338"/>
    </location>
</feature>
<dbReference type="STRING" id="764103.G7DYG1"/>
<dbReference type="SUPFAM" id="SSF51735">
    <property type="entry name" value="NAD(P)-binding Rossmann-fold domains"/>
    <property type="match status" value="1"/>
</dbReference>